<evidence type="ECO:0000313" key="3">
    <source>
        <dbReference type="Proteomes" id="UP000001292"/>
    </source>
</evidence>
<evidence type="ECO:0000313" key="2">
    <source>
        <dbReference type="EMBL" id="EDW52760.1"/>
    </source>
</evidence>
<evidence type="ECO:0000256" key="1">
    <source>
        <dbReference type="SAM" id="MobiDB-lite"/>
    </source>
</evidence>
<keyword evidence="3" id="KW-1185">Reference proteome</keyword>
<gene>
    <name evidence="2" type="primary">Dsec\GM11238</name>
    <name evidence="2" type="ORF">Dsec_GM11238</name>
</gene>
<dbReference type="STRING" id="7238.B4IKY9"/>
<dbReference type="PhylomeDB" id="B4IKY9"/>
<proteinExistence type="predicted"/>
<reference evidence="2 3" key="1">
    <citation type="journal article" date="2007" name="Nature">
        <title>Evolution of genes and genomes on the Drosophila phylogeny.</title>
        <authorList>
            <consortium name="Drosophila 12 Genomes Consortium"/>
            <person name="Clark A.G."/>
            <person name="Eisen M.B."/>
            <person name="Smith D.R."/>
            <person name="Bergman C.M."/>
            <person name="Oliver B."/>
            <person name="Markow T.A."/>
            <person name="Kaufman T.C."/>
            <person name="Kellis M."/>
            <person name="Gelbart W."/>
            <person name="Iyer V.N."/>
            <person name="Pollard D.A."/>
            <person name="Sackton T.B."/>
            <person name="Larracuente A.M."/>
            <person name="Singh N.D."/>
            <person name="Abad J.P."/>
            <person name="Abt D.N."/>
            <person name="Adryan B."/>
            <person name="Aguade M."/>
            <person name="Akashi H."/>
            <person name="Anderson W.W."/>
            <person name="Aquadro C.F."/>
            <person name="Ardell D.H."/>
            <person name="Arguello R."/>
            <person name="Artieri C.G."/>
            <person name="Barbash D.A."/>
            <person name="Barker D."/>
            <person name="Barsanti P."/>
            <person name="Batterham P."/>
            <person name="Batzoglou S."/>
            <person name="Begun D."/>
            <person name="Bhutkar A."/>
            <person name="Blanco E."/>
            <person name="Bosak S.A."/>
            <person name="Bradley R.K."/>
            <person name="Brand A.D."/>
            <person name="Brent M.R."/>
            <person name="Brooks A.N."/>
            <person name="Brown R.H."/>
            <person name="Butlin R.K."/>
            <person name="Caggese C."/>
            <person name="Calvi B.R."/>
            <person name="Bernardo de Carvalho A."/>
            <person name="Caspi A."/>
            <person name="Castrezana S."/>
            <person name="Celniker S.E."/>
            <person name="Chang J.L."/>
            <person name="Chapple C."/>
            <person name="Chatterji S."/>
            <person name="Chinwalla A."/>
            <person name="Civetta A."/>
            <person name="Clifton S.W."/>
            <person name="Comeron J.M."/>
            <person name="Costello J.C."/>
            <person name="Coyne J.A."/>
            <person name="Daub J."/>
            <person name="David R.G."/>
            <person name="Delcher A.L."/>
            <person name="Delehaunty K."/>
            <person name="Do C.B."/>
            <person name="Ebling H."/>
            <person name="Edwards K."/>
            <person name="Eickbush T."/>
            <person name="Evans J.D."/>
            <person name="Filipski A."/>
            <person name="Findeiss S."/>
            <person name="Freyhult E."/>
            <person name="Fulton L."/>
            <person name="Fulton R."/>
            <person name="Garcia A.C."/>
            <person name="Gardiner A."/>
            <person name="Garfield D.A."/>
            <person name="Garvin B.E."/>
            <person name="Gibson G."/>
            <person name="Gilbert D."/>
            <person name="Gnerre S."/>
            <person name="Godfrey J."/>
            <person name="Good R."/>
            <person name="Gotea V."/>
            <person name="Gravely B."/>
            <person name="Greenberg A.J."/>
            <person name="Griffiths-Jones S."/>
            <person name="Gross S."/>
            <person name="Guigo R."/>
            <person name="Gustafson E.A."/>
            <person name="Haerty W."/>
            <person name="Hahn M.W."/>
            <person name="Halligan D.L."/>
            <person name="Halpern A.L."/>
            <person name="Halter G.M."/>
            <person name="Han M.V."/>
            <person name="Heger A."/>
            <person name="Hillier L."/>
            <person name="Hinrichs A.S."/>
            <person name="Holmes I."/>
            <person name="Hoskins R.A."/>
            <person name="Hubisz M.J."/>
            <person name="Hultmark D."/>
            <person name="Huntley M.A."/>
            <person name="Jaffe D.B."/>
            <person name="Jagadeeshan S."/>
            <person name="Jeck W.R."/>
            <person name="Johnson J."/>
            <person name="Jones C.D."/>
            <person name="Jordan W.C."/>
            <person name="Karpen G.H."/>
            <person name="Kataoka E."/>
            <person name="Keightley P.D."/>
            <person name="Kheradpour P."/>
            <person name="Kirkness E.F."/>
            <person name="Koerich L.B."/>
            <person name="Kristiansen K."/>
            <person name="Kudrna D."/>
            <person name="Kulathinal R.J."/>
            <person name="Kumar S."/>
            <person name="Kwok R."/>
            <person name="Lander E."/>
            <person name="Langley C.H."/>
            <person name="Lapoint R."/>
            <person name="Lazzaro B.P."/>
            <person name="Lee S.J."/>
            <person name="Levesque L."/>
            <person name="Li R."/>
            <person name="Lin C.F."/>
            <person name="Lin M.F."/>
            <person name="Lindblad-Toh K."/>
            <person name="Llopart A."/>
            <person name="Long M."/>
            <person name="Low L."/>
            <person name="Lozovsky E."/>
            <person name="Lu J."/>
            <person name="Luo M."/>
            <person name="Machado C.A."/>
            <person name="Makalowski W."/>
            <person name="Marzo M."/>
            <person name="Matsuda M."/>
            <person name="Matzkin L."/>
            <person name="McAllister B."/>
            <person name="McBride C.S."/>
            <person name="McKernan B."/>
            <person name="McKernan K."/>
            <person name="Mendez-Lago M."/>
            <person name="Minx P."/>
            <person name="Mollenhauer M.U."/>
            <person name="Montooth K."/>
            <person name="Mount S.M."/>
            <person name="Mu X."/>
            <person name="Myers E."/>
            <person name="Negre B."/>
            <person name="Newfeld S."/>
            <person name="Nielsen R."/>
            <person name="Noor M.A."/>
            <person name="O'Grady P."/>
            <person name="Pachter L."/>
            <person name="Papaceit M."/>
            <person name="Parisi M.J."/>
            <person name="Parisi M."/>
            <person name="Parts L."/>
            <person name="Pedersen J.S."/>
            <person name="Pesole G."/>
            <person name="Phillippy A.M."/>
            <person name="Ponting C.P."/>
            <person name="Pop M."/>
            <person name="Porcelli D."/>
            <person name="Powell J.R."/>
            <person name="Prohaska S."/>
            <person name="Pruitt K."/>
            <person name="Puig M."/>
            <person name="Quesneville H."/>
            <person name="Ram K.R."/>
            <person name="Rand D."/>
            <person name="Rasmussen M.D."/>
            <person name="Reed L.K."/>
            <person name="Reenan R."/>
            <person name="Reily A."/>
            <person name="Remington K.A."/>
            <person name="Rieger T.T."/>
            <person name="Ritchie M.G."/>
            <person name="Robin C."/>
            <person name="Rogers Y.H."/>
            <person name="Rohde C."/>
            <person name="Rozas J."/>
            <person name="Rubenfield M.J."/>
            <person name="Ruiz A."/>
            <person name="Russo S."/>
            <person name="Salzberg S.L."/>
            <person name="Sanchez-Gracia A."/>
            <person name="Saranga D.J."/>
            <person name="Sato H."/>
            <person name="Schaeffer S.W."/>
            <person name="Schatz M.C."/>
            <person name="Schlenke T."/>
            <person name="Schwartz R."/>
            <person name="Segarra C."/>
            <person name="Singh R.S."/>
            <person name="Sirot L."/>
            <person name="Sirota M."/>
            <person name="Sisneros N.B."/>
            <person name="Smith C.D."/>
            <person name="Smith T.F."/>
            <person name="Spieth J."/>
            <person name="Stage D.E."/>
            <person name="Stark A."/>
            <person name="Stephan W."/>
            <person name="Strausberg R.L."/>
            <person name="Strempel S."/>
            <person name="Sturgill D."/>
            <person name="Sutton G."/>
            <person name="Sutton G.G."/>
            <person name="Tao W."/>
            <person name="Teichmann S."/>
            <person name="Tobari Y.N."/>
            <person name="Tomimura Y."/>
            <person name="Tsolas J.M."/>
            <person name="Valente V.L."/>
            <person name="Venter E."/>
            <person name="Venter J.C."/>
            <person name="Vicario S."/>
            <person name="Vieira F.G."/>
            <person name="Vilella A.J."/>
            <person name="Villasante A."/>
            <person name="Walenz B."/>
            <person name="Wang J."/>
            <person name="Wasserman M."/>
            <person name="Watts T."/>
            <person name="Wilson D."/>
            <person name="Wilson R.K."/>
            <person name="Wing R.A."/>
            <person name="Wolfner M.F."/>
            <person name="Wong A."/>
            <person name="Wong G.K."/>
            <person name="Wu C.I."/>
            <person name="Wu G."/>
            <person name="Yamamoto D."/>
            <person name="Yang H.P."/>
            <person name="Yang S.P."/>
            <person name="Yorke J.A."/>
            <person name="Yoshida K."/>
            <person name="Zdobnov E."/>
            <person name="Zhang P."/>
            <person name="Zhang Y."/>
            <person name="Zimin A.V."/>
            <person name="Baldwin J."/>
            <person name="Abdouelleil A."/>
            <person name="Abdulkadir J."/>
            <person name="Abebe A."/>
            <person name="Abera B."/>
            <person name="Abreu J."/>
            <person name="Acer S.C."/>
            <person name="Aftuck L."/>
            <person name="Alexander A."/>
            <person name="An P."/>
            <person name="Anderson E."/>
            <person name="Anderson S."/>
            <person name="Arachi H."/>
            <person name="Azer M."/>
            <person name="Bachantsang P."/>
            <person name="Barry A."/>
            <person name="Bayul T."/>
            <person name="Berlin A."/>
            <person name="Bessette D."/>
            <person name="Bloom T."/>
            <person name="Blye J."/>
            <person name="Boguslavskiy L."/>
            <person name="Bonnet C."/>
            <person name="Boukhgalter B."/>
            <person name="Bourzgui I."/>
            <person name="Brown A."/>
            <person name="Cahill P."/>
            <person name="Channer S."/>
            <person name="Cheshatsang Y."/>
            <person name="Chuda L."/>
            <person name="Citroen M."/>
            <person name="Collymore A."/>
            <person name="Cooke P."/>
            <person name="Costello M."/>
            <person name="D'Aco K."/>
            <person name="Daza R."/>
            <person name="De Haan G."/>
            <person name="DeGray S."/>
            <person name="DeMaso C."/>
            <person name="Dhargay N."/>
            <person name="Dooley K."/>
            <person name="Dooley E."/>
            <person name="Doricent M."/>
            <person name="Dorje P."/>
            <person name="Dorjee K."/>
            <person name="Dupes A."/>
            <person name="Elong R."/>
            <person name="Falk J."/>
            <person name="Farina A."/>
            <person name="Faro S."/>
            <person name="Ferguson D."/>
            <person name="Fisher S."/>
            <person name="Foley C.D."/>
            <person name="Franke A."/>
            <person name="Friedrich D."/>
            <person name="Gadbois L."/>
            <person name="Gearin G."/>
            <person name="Gearin C.R."/>
            <person name="Giannoukos G."/>
            <person name="Goode T."/>
            <person name="Graham J."/>
            <person name="Grandbois E."/>
            <person name="Grewal S."/>
            <person name="Gyaltsen K."/>
            <person name="Hafez N."/>
            <person name="Hagos B."/>
            <person name="Hall J."/>
            <person name="Henson C."/>
            <person name="Hollinger A."/>
            <person name="Honan T."/>
            <person name="Huard M.D."/>
            <person name="Hughes L."/>
            <person name="Hurhula B."/>
            <person name="Husby M.E."/>
            <person name="Kamat A."/>
            <person name="Kanga B."/>
            <person name="Kashin S."/>
            <person name="Khazanovich D."/>
            <person name="Kisner P."/>
            <person name="Lance K."/>
            <person name="Lara M."/>
            <person name="Lee W."/>
            <person name="Lennon N."/>
            <person name="Letendre F."/>
            <person name="LeVine R."/>
            <person name="Lipovsky A."/>
            <person name="Liu X."/>
            <person name="Liu J."/>
            <person name="Liu S."/>
            <person name="Lokyitsang T."/>
            <person name="Lokyitsang Y."/>
            <person name="Lubonja R."/>
            <person name="Lui A."/>
            <person name="MacDonald P."/>
            <person name="Magnisalis V."/>
            <person name="Maru K."/>
            <person name="Matthews C."/>
            <person name="McCusker W."/>
            <person name="McDonough S."/>
            <person name="Mehta T."/>
            <person name="Meldrim J."/>
            <person name="Meneus L."/>
            <person name="Mihai O."/>
            <person name="Mihalev A."/>
            <person name="Mihova T."/>
            <person name="Mittelman R."/>
            <person name="Mlenga V."/>
            <person name="Montmayeur A."/>
            <person name="Mulrain L."/>
            <person name="Navidi A."/>
            <person name="Naylor J."/>
            <person name="Negash T."/>
            <person name="Nguyen T."/>
            <person name="Nguyen N."/>
            <person name="Nicol R."/>
            <person name="Norbu C."/>
            <person name="Norbu N."/>
            <person name="Novod N."/>
            <person name="O'Neill B."/>
            <person name="Osman S."/>
            <person name="Markiewicz E."/>
            <person name="Oyono O.L."/>
            <person name="Patti C."/>
            <person name="Phunkhang P."/>
            <person name="Pierre F."/>
            <person name="Priest M."/>
            <person name="Raghuraman S."/>
            <person name="Rege F."/>
            <person name="Reyes R."/>
            <person name="Rise C."/>
            <person name="Rogov P."/>
            <person name="Ross K."/>
            <person name="Ryan E."/>
            <person name="Settipalli S."/>
            <person name="Shea T."/>
            <person name="Sherpa N."/>
            <person name="Shi L."/>
            <person name="Shih D."/>
            <person name="Sparrow T."/>
            <person name="Spaulding J."/>
            <person name="Stalker J."/>
            <person name="Stange-Thomann N."/>
            <person name="Stavropoulos S."/>
            <person name="Stone C."/>
            <person name="Strader C."/>
            <person name="Tesfaye S."/>
            <person name="Thomson T."/>
            <person name="Thoulutsang Y."/>
            <person name="Thoulutsang D."/>
            <person name="Topham K."/>
            <person name="Topping I."/>
            <person name="Tsamla T."/>
            <person name="Vassiliev H."/>
            <person name="Vo A."/>
            <person name="Wangchuk T."/>
            <person name="Wangdi T."/>
            <person name="Weiand M."/>
            <person name="Wilkinson J."/>
            <person name="Wilson A."/>
            <person name="Yadav S."/>
            <person name="Young G."/>
            <person name="Yu Q."/>
            <person name="Zembek L."/>
            <person name="Zhong D."/>
            <person name="Zimmer A."/>
            <person name="Zwirko Z."/>
            <person name="Jaffe D.B."/>
            <person name="Alvarez P."/>
            <person name="Brockman W."/>
            <person name="Butler J."/>
            <person name="Chin C."/>
            <person name="Gnerre S."/>
            <person name="Grabherr M."/>
            <person name="Kleber M."/>
            <person name="Mauceli E."/>
            <person name="MacCallum I."/>
        </authorList>
    </citation>
    <scope>NUCLEOTIDE SEQUENCE [LARGE SCALE GENOMIC DNA]</scope>
    <source>
        <strain evidence="3">Rob3c / Tucson 14021-0248.25</strain>
    </source>
</reference>
<dbReference type="HOGENOM" id="CLU_2111417_0_0_1"/>
<dbReference type="AlphaFoldDB" id="B4IKY9"/>
<sequence>MAAAQTTASLMKNCDLLISNNLYPPRRELLEDVIVHQASDVHSYSTSASAAAIASSSNRSQQQQHQLLSAAYELQQQQQLQLQQQQQQNSPTSSISIGRTELLLGDQSLRQDPRG</sequence>
<organism evidence="3">
    <name type="scientific">Drosophila sechellia</name>
    <name type="common">Fruit fly</name>
    <dbReference type="NCBI Taxonomy" id="7238"/>
    <lineage>
        <taxon>Eukaryota</taxon>
        <taxon>Metazoa</taxon>
        <taxon>Ecdysozoa</taxon>
        <taxon>Arthropoda</taxon>
        <taxon>Hexapoda</taxon>
        <taxon>Insecta</taxon>
        <taxon>Pterygota</taxon>
        <taxon>Neoptera</taxon>
        <taxon>Endopterygota</taxon>
        <taxon>Diptera</taxon>
        <taxon>Brachycera</taxon>
        <taxon>Muscomorpha</taxon>
        <taxon>Ephydroidea</taxon>
        <taxon>Drosophilidae</taxon>
        <taxon>Drosophila</taxon>
        <taxon>Sophophora</taxon>
    </lineage>
</organism>
<protein>
    <submittedName>
        <fullName evidence="2">GM11238</fullName>
    </submittedName>
</protein>
<accession>B4IKY9</accession>
<dbReference type="Proteomes" id="UP000001292">
    <property type="component" value="Unassembled WGS sequence"/>
</dbReference>
<feature type="region of interest" description="Disordered" evidence="1">
    <location>
        <begin position="81"/>
        <end position="115"/>
    </location>
</feature>
<dbReference type="EMBL" id="CH480859">
    <property type="protein sequence ID" value="EDW52760.1"/>
    <property type="molecule type" value="Genomic_DNA"/>
</dbReference>
<name>B4IKY9_DROSE</name>